<evidence type="ECO:0000313" key="2">
    <source>
        <dbReference type="Proteomes" id="UP000187609"/>
    </source>
</evidence>
<reference evidence="1" key="1">
    <citation type="submission" date="2016-11" db="EMBL/GenBank/DDBJ databases">
        <title>The genome of Nicotiana attenuata.</title>
        <authorList>
            <person name="Xu S."/>
            <person name="Brockmoeller T."/>
            <person name="Gaquerel E."/>
            <person name="Navarro A."/>
            <person name="Kuhl H."/>
            <person name="Gase K."/>
            <person name="Ling Z."/>
            <person name="Zhou W."/>
            <person name="Kreitzer C."/>
            <person name="Stanke M."/>
            <person name="Tang H."/>
            <person name="Lyons E."/>
            <person name="Pandey P."/>
            <person name="Pandey S.P."/>
            <person name="Timmermann B."/>
            <person name="Baldwin I.T."/>
        </authorList>
    </citation>
    <scope>NUCLEOTIDE SEQUENCE [LARGE SCALE GENOMIC DNA]</scope>
    <source>
        <strain evidence="1">UT</strain>
    </source>
</reference>
<dbReference type="AlphaFoldDB" id="A0A1J6JMJ8"/>
<evidence type="ECO:0000313" key="1">
    <source>
        <dbReference type="EMBL" id="OIT18986.1"/>
    </source>
</evidence>
<evidence type="ECO:0008006" key="3">
    <source>
        <dbReference type="Google" id="ProtNLM"/>
    </source>
</evidence>
<dbReference type="Gramene" id="OIT18986">
    <property type="protein sequence ID" value="OIT18986"/>
    <property type="gene ID" value="A4A49_61797"/>
</dbReference>
<dbReference type="SUPFAM" id="SSF56219">
    <property type="entry name" value="DNase I-like"/>
    <property type="match status" value="1"/>
</dbReference>
<accession>A0A1J6JMJ8</accession>
<protein>
    <recommendedName>
        <fullName evidence="3">Endonuclease/exonuclease/phosphatase domain-containing protein</fullName>
    </recommendedName>
</protein>
<dbReference type="PANTHER" id="PTHR35218">
    <property type="entry name" value="RNASE H DOMAIN-CONTAINING PROTEIN"/>
    <property type="match status" value="1"/>
</dbReference>
<dbReference type="PANTHER" id="PTHR35218:SF7">
    <property type="entry name" value="ENDONUCLEASE_EXONUCLEASE_PHOSPHATASE"/>
    <property type="match status" value="1"/>
</dbReference>
<proteinExistence type="predicted"/>
<sequence>NPYHLTMHLEKSLAPGGSSSLTTPKSMKILLWNFREANDPDFRRNLRFLLDWNNPSLLCLTEIRMEDHSSLLQDFNFTDMVQAAARGYSGGIVIVWRADELIVDPFVITTQEIHTNVQVN</sequence>
<dbReference type="InterPro" id="IPR036691">
    <property type="entry name" value="Endo/exonu/phosph_ase_sf"/>
</dbReference>
<gene>
    <name evidence="1" type="ORF">A4A49_61797</name>
</gene>
<keyword evidence="2" id="KW-1185">Reference proteome</keyword>
<organism evidence="1 2">
    <name type="scientific">Nicotiana attenuata</name>
    <name type="common">Coyote tobacco</name>
    <dbReference type="NCBI Taxonomy" id="49451"/>
    <lineage>
        <taxon>Eukaryota</taxon>
        <taxon>Viridiplantae</taxon>
        <taxon>Streptophyta</taxon>
        <taxon>Embryophyta</taxon>
        <taxon>Tracheophyta</taxon>
        <taxon>Spermatophyta</taxon>
        <taxon>Magnoliopsida</taxon>
        <taxon>eudicotyledons</taxon>
        <taxon>Gunneridae</taxon>
        <taxon>Pentapetalae</taxon>
        <taxon>asterids</taxon>
        <taxon>lamiids</taxon>
        <taxon>Solanales</taxon>
        <taxon>Solanaceae</taxon>
        <taxon>Nicotianoideae</taxon>
        <taxon>Nicotianeae</taxon>
        <taxon>Nicotiana</taxon>
    </lineage>
</organism>
<comment type="caution">
    <text evidence="1">The sequence shown here is derived from an EMBL/GenBank/DDBJ whole genome shotgun (WGS) entry which is preliminary data.</text>
</comment>
<dbReference type="EMBL" id="MJEQ01012520">
    <property type="protein sequence ID" value="OIT18986.1"/>
    <property type="molecule type" value="Genomic_DNA"/>
</dbReference>
<name>A0A1J6JMJ8_NICAT</name>
<dbReference type="Gene3D" id="3.60.10.10">
    <property type="entry name" value="Endonuclease/exonuclease/phosphatase"/>
    <property type="match status" value="1"/>
</dbReference>
<feature type="non-terminal residue" evidence="1">
    <location>
        <position position="1"/>
    </location>
</feature>
<feature type="non-terminal residue" evidence="1">
    <location>
        <position position="120"/>
    </location>
</feature>
<dbReference type="Proteomes" id="UP000187609">
    <property type="component" value="Unassembled WGS sequence"/>
</dbReference>